<keyword evidence="3" id="KW-1185">Reference proteome</keyword>
<dbReference type="CDD" id="cd09731">
    <property type="entry name" value="Cse2_I-E"/>
    <property type="match status" value="1"/>
</dbReference>
<dbReference type="InterPro" id="IPR013382">
    <property type="entry name" value="CRISPR-assoc_prot_Cse2"/>
</dbReference>
<sequence>MESIDGVSRADGKHEDNPNGESGSWEDRRSLLARIVAGAIHRLYRGFAGESSPHARAALSRLRRAAGKRPEDDLMAWSELFEQVLPEFPERLLGRGNSPSRSESGAFAAITLYALHQQSQNSNMHKDHRAFAEVMGEFAQRSESKSIKPRFDALLTASTFEAMLYHLRTLIPLLASQQKLGFDTAFDYGQLANDLARLQSPQYRSGILLRWGREFARGYLVQRRDNKVEQQKDFK</sequence>
<dbReference type="HOGENOM" id="CLU_081588_0_1_11"/>
<organism evidence="2 3">
    <name type="scientific">Actinobaculum massiliense ACS-171-V-Col2</name>
    <dbReference type="NCBI Taxonomy" id="883066"/>
    <lineage>
        <taxon>Bacteria</taxon>
        <taxon>Bacillati</taxon>
        <taxon>Actinomycetota</taxon>
        <taxon>Actinomycetes</taxon>
        <taxon>Actinomycetales</taxon>
        <taxon>Actinomycetaceae</taxon>
        <taxon>Actinobaculum</taxon>
    </lineage>
</organism>
<dbReference type="AlphaFoldDB" id="K9EI27"/>
<dbReference type="eggNOG" id="ENOG5033037">
    <property type="taxonomic scope" value="Bacteria"/>
</dbReference>
<dbReference type="PATRIC" id="fig|883066.3.peg.315"/>
<evidence type="ECO:0000313" key="3">
    <source>
        <dbReference type="Proteomes" id="UP000009888"/>
    </source>
</evidence>
<evidence type="ECO:0000256" key="1">
    <source>
        <dbReference type="SAM" id="MobiDB-lite"/>
    </source>
</evidence>
<gene>
    <name evidence="2" type="ORF">HMPREF9233_00303</name>
</gene>
<dbReference type="Proteomes" id="UP000009888">
    <property type="component" value="Unassembled WGS sequence"/>
</dbReference>
<dbReference type="Gene3D" id="1.10.520.40">
    <property type="entry name" value="CRISPR-associated protein Cse2"/>
    <property type="match status" value="1"/>
</dbReference>
<proteinExistence type="predicted"/>
<reference evidence="2 3" key="1">
    <citation type="submission" date="2012-09" db="EMBL/GenBank/DDBJ databases">
        <title>The Genome Sequence of Actinobaculum massiliae ACS-171-V-COL2.</title>
        <authorList>
            <consortium name="The Broad Institute Genome Sequencing Platform"/>
            <person name="Earl A."/>
            <person name="Ward D."/>
            <person name="Feldgarden M."/>
            <person name="Gevers D."/>
            <person name="Saerens B."/>
            <person name="Vaneechoutte M."/>
            <person name="Walker B."/>
            <person name="Young S.K."/>
            <person name="Zeng Q."/>
            <person name="Gargeya S."/>
            <person name="Fitzgerald M."/>
            <person name="Haas B."/>
            <person name="Abouelleil A."/>
            <person name="Alvarado L."/>
            <person name="Arachchi H.M."/>
            <person name="Berlin A."/>
            <person name="Chapman S.B."/>
            <person name="Goldberg J."/>
            <person name="Griggs A."/>
            <person name="Gujja S."/>
            <person name="Hansen M."/>
            <person name="Howarth C."/>
            <person name="Imamovic A."/>
            <person name="Larimer J."/>
            <person name="McCowen C."/>
            <person name="Montmayeur A."/>
            <person name="Murphy C."/>
            <person name="Neiman D."/>
            <person name="Pearson M."/>
            <person name="Priest M."/>
            <person name="Roberts A."/>
            <person name="Saif S."/>
            <person name="Shea T."/>
            <person name="Sisk P."/>
            <person name="Sykes S."/>
            <person name="Wortman J."/>
            <person name="Nusbaum C."/>
            <person name="Birren B."/>
        </authorList>
    </citation>
    <scope>NUCLEOTIDE SEQUENCE [LARGE SCALE GENOMIC DNA]</scope>
    <source>
        <strain evidence="3">ACS-171-V-Col2</strain>
    </source>
</reference>
<dbReference type="Pfam" id="PF09485">
    <property type="entry name" value="CRISPR_Cse2"/>
    <property type="match status" value="1"/>
</dbReference>
<dbReference type="STRING" id="202789.GCA_001457435_00381"/>
<feature type="compositionally biased region" description="Basic and acidic residues" evidence="1">
    <location>
        <begin position="8"/>
        <end position="17"/>
    </location>
</feature>
<dbReference type="InterPro" id="IPR038287">
    <property type="entry name" value="Cse2_sf"/>
</dbReference>
<name>K9EI27_9ACTO</name>
<feature type="region of interest" description="Disordered" evidence="1">
    <location>
        <begin position="1"/>
        <end position="25"/>
    </location>
</feature>
<evidence type="ECO:0000313" key="2">
    <source>
        <dbReference type="EMBL" id="EKU95516.1"/>
    </source>
</evidence>
<comment type="caution">
    <text evidence="2">The sequence shown here is derived from an EMBL/GenBank/DDBJ whole genome shotgun (WGS) entry which is preliminary data.</text>
</comment>
<dbReference type="NCBIfam" id="TIGR02548">
    <property type="entry name" value="casB_cse2"/>
    <property type="match status" value="1"/>
</dbReference>
<accession>K9EI27</accession>
<dbReference type="EMBL" id="AGWL01000002">
    <property type="protein sequence ID" value="EKU95516.1"/>
    <property type="molecule type" value="Genomic_DNA"/>
</dbReference>
<protein>
    <submittedName>
        <fullName evidence="2">CRISPR type I-e/-associated protein casb/cse2</fullName>
    </submittedName>
</protein>